<keyword evidence="1" id="KW-1133">Transmembrane helix</keyword>
<feature type="transmembrane region" description="Helical" evidence="1">
    <location>
        <begin position="71"/>
        <end position="93"/>
    </location>
</feature>
<evidence type="ECO:0000256" key="1">
    <source>
        <dbReference type="SAM" id="Phobius"/>
    </source>
</evidence>
<protein>
    <submittedName>
        <fullName evidence="2">Uncharacterized protein</fullName>
    </submittedName>
</protein>
<dbReference type="EMBL" id="NMUH01002492">
    <property type="protein sequence ID" value="MQM00315.1"/>
    <property type="molecule type" value="Genomic_DNA"/>
</dbReference>
<proteinExistence type="predicted"/>
<accession>A0A843W5S3</accession>
<evidence type="ECO:0000313" key="3">
    <source>
        <dbReference type="Proteomes" id="UP000652761"/>
    </source>
</evidence>
<name>A0A843W5S3_COLES</name>
<keyword evidence="1" id="KW-0472">Membrane</keyword>
<dbReference type="AlphaFoldDB" id="A0A843W5S3"/>
<sequence length="179" mass="18581">MHSPCVIASASSAFSARAEASRDHVDLLPIGLIVDRLLGSAVSASGALFVPAHEPSKIAALDKVFNFVLKLAALGGVVAAVAMKATVFILIALPRVGAHSLWPPNKRFILDLCQDLFRCHGEGGVVGEGARRIAIAPSLLPISVGTVVGRPLLVRLLPLLGPARRQALLASCVALCDGE</sequence>
<comment type="caution">
    <text evidence="2">The sequence shown here is derived from an EMBL/GenBank/DDBJ whole genome shotgun (WGS) entry which is preliminary data.</text>
</comment>
<organism evidence="2 3">
    <name type="scientific">Colocasia esculenta</name>
    <name type="common">Wild taro</name>
    <name type="synonym">Arum esculentum</name>
    <dbReference type="NCBI Taxonomy" id="4460"/>
    <lineage>
        <taxon>Eukaryota</taxon>
        <taxon>Viridiplantae</taxon>
        <taxon>Streptophyta</taxon>
        <taxon>Embryophyta</taxon>
        <taxon>Tracheophyta</taxon>
        <taxon>Spermatophyta</taxon>
        <taxon>Magnoliopsida</taxon>
        <taxon>Liliopsida</taxon>
        <taxon>Araceae</taxon>
        <taxon>Aroideae</taxon>
        <taxon>Colocasieae</taxon>
        <taxon>Colocasia</taxon>
    </lineage>
</organism>
<gene>
    <name evidence="2" type="ORF">Taro_033047</name>
</gene>
<keyword evidence="1" id="KW-0812">Transmembrane</keyword>
<dbReference type="Proteomes" id="UP000652761">
    <property type="component" value="Unassembled WGS sequence"/>
</dbReference>
<reference evidence="2" key="1">
    <citation type="submission" date="2017-07" db="EMBL/GenBank/DDBJ databases">
        <title>Taro Niue Genome Assembly and Annotation.</title>
        <authorList>
            <person name="Atibalentja N."/>
            <person name="Keating K."/>
            <person name="Fields C.J."/>
        </authorList>
    </citation>
    <scope>NUCLEOTIDE SEQUENCE</scope>
    <source>
        <strain evidence="2">Niue_2</strain>
        <tissue evidence="2">Leaf</tissue>
    </source>
</reference>
<evidence type="ECO:0000313" key="2">
    <source>
        <dbReference type="EMBL" id="MQM00315.1"/>
    </source>
</evidence>
<keyword evidence="3" id="KW-1185">Reference proteome</keyword>